<dbReference type="Pfam" id="PF22289">
    <property type="entry name" value="DmmA-like_C"/>
    <property type="match status" value="1"/>
</dbReference>
<evidence type="ECO:0000259" key="8">
    <source>
        <dbReference type="Pfam" id="PF22290"/>
    </source>
</evidence>
<feature type="domain" description="Dimethylamine monooxygenase subunit DmmA-like C-terminal" evidence="7">
    <location>
        <begin position="140"/>
        <end position="183"/>
    </location>
</feature>
<dbReference type="EMBL" id="VWNA01000001">
    <property type="protein sequence ID" value="MQT11491.1"/>
    <property type="molecule type" value="Genomic_DNA"/>
</dbReference>
<keyword evidence="5" id="KW-0408">Iron</keyword>
<organism evidence="9 10">
    <name type="scientific">Segnochrobactrum spirostomi</name>
    <dbReference type="NCBI Taxonomy" id="2608987"/>
    <lineage>
        <taxon>Bacteria</taxon>
        <taxon>Pseudomonadati</taxon>
        <taxon>Pseudomonadota</taxon>
        <taxon>Alphaproteobacteria</taxon>
        <taxon>Hyphomicrobiales</taxon>
        <taxon>Segnochrobactraceae</taxon>
        <taxon>Segnochrobactrum</taxon>
    </lineage>
</organism>
<proteinExistence type="predicted"/>
<keyword evidence="6" id="KW-0411">Iron-sulfur</keyword>
<evidence type="ECO:0000256" key="2">
    <source>
        <dbReference type="ARBA" id="ARBA00022714"/>
    </source>
</evidence>
<dbReference type="InterPro" id="IPR054582">
    <property type="entry name" value="DmmA-like_N"/>
</dbReference>
<evidence type="ECO:0000313" key="10">
    <source>
        <dbReference type="Proteomes" id="UP000332515"/>
    </source>
</evidence>
<dbReference type="Pfam" id="PF22290">
    <property type="entry name" value="DmmA-like_N"/>
    <property type="match status" value="1"/>
</dbReference>
<name>A0A6A7Y004_9HYPH</name>
<evidence type="ECO:0000313" key="9">
    <source>
        <dbReference type="EMBL" id="MQT11491.1"/>
    </source>
</evidence>
<dbReference type="GO" id="GO:0046872">
    <property type="term" value="F:metal ion binding"/>
    <property type="evidence" value="ECO:0007669"/>
    <property type="project" value="UniProtKB-KW"/>
</dbReference>
<evidence type="ECO:0000259" key="7">
    <source>
        <dbReference type="Pfam" id="PF22289"/>
    </source>
</evidence>
<keyword evidence="4" id="KW-0560">Oxidoreductase</keyword>
<reference evidence="9 10" key="1">
    <citation type="submission" date="2019-09" db="EMBL/GenBank/DDBJ databases">
        <title>Segnochrobactrum spirostomi gen. nov., sp. nov., isolated from the ciliate Spirostomum cf. yagiui and description of a novel family, Segnochrobactraceae fam. nov. within the order Rhizobiales of the class Alphaproteobacteria.</title>
        <authorList>
            <person name="Akter S."/>
            <person name="Shazib S.U.A."/>
            <person name="Shin M.K."/>
        </authorList>
    </citation>
    <scope>NUCLEOTIDE SEQUENCE [LARGE SCALE GENOMIC DNA]</scope>
    <source>
        <strain evidence="9 10">Sp-1</strain>
    </source>
</reference>
<evidence type="ECO:0000256" key="6">
    <source>
        <dbReference type="ARBA" id="ARBA00023014"/>
    </source>
</evidence>
<evidence type="ECO:0000256" key="1">
    <source>
        <dbReference type="ARBA" id="ARBA00022630"/>
    </source>
</evidence>
<dbReference type="AlphaFoldDB" id="A0A6A7Y004"/>
<protein>
    <submittedName>
        <fullName evidence="9">Uncharacterized protein</fullName>
    </submittedName>
</protein>
<evidence type="ECO:0000256" key="3">
    <source>
        <dbReference type="ARBA" id="ARBA00022723"/>
    </source>
</evidence>
<dbReference type="GO" id="GO:0016491">
    <property type="term" value="F:oxidoreductase activity"/>
    <property type="evidence" value="ECO:0007669"/>
    <property type="project" value="UniProtKB-KW"/>
</dbReference>
<gene>
    <name evidence="9" type="ORF">F0357_02130</name>
</gene>
<keyword evidence="1" id="KW-0285">Flavoprotein</keyword>
<feature type="domain" description="Dimethylamine monooxygenase subunit DmmA-like N-terminal" evidence="8">
    <location>
        <begin position="5"/>
        <end position="129"/>
    </location>
</feature>
<dbReference type="GO" id="GO:0051537">
    <property type="term" value="F:2 iron, 2 sulfur cluster binding"/>
    <property type="evidence" value="ECO:0007669"/>
    <property type="project" value="UniProtKB-KW"/>
</dbReference>
<dbReference type="InterPro" id="IPR048037">
    <property type="entry name" value="DmmA-like_C"/>
</dbReference>
<accession>A0A6A7Y004</accession>
<keyword evidence="3" id="KW-0479">Metal-binding</keyword>
<evidence type="ECO:0000256" key="4">
    <source>
        <dbReference type="ARBA" id="ARBA00023002"/>
    </source>
</evidence>
<dbReference type="Proteomes" id="UP000332515">
    <property type="component" value="Unassembled WGS sequence"/>
</dbReference>
<evidence type="ECO:0000256" key="5">
    <source>
        <dbReference type="ARBA" id="ARBA00023004"/>
    </source>
</evidence>
<dbReference type="NCBIfam" id="NF041259">
    <property type="entry name" value="mono_DmmA_fam"/>
    <property type="match status" value="1"/>
</dbReference>
<comment type="caution">
    <text evidence="9">The sequence shown here is derived from an EMBL/GenBank/DDBJ whole genome shotgun (WGS) entry which is preliminary data.</text>
</comment>
<keyword evidence="10" id="KW-1185">Reference proteome</keyword>
<dbReference type="RefSeq" id="WP_153478229.1">
    <property type="nucleotide sequence ID" value="NZ_VWNA01000001.1"/>
</dbReference>
<keyword evidence="2" id="KW-0001">2Fe-2S</keyword>
<sequence>MLVAGIKSRPQYPGLVLDPKARLHLIAAEGEGALAVLALAAAGGPDFPAKTVVYYTPGGSAGAGHVGSLEALGLDALHVTPTVPTLLTRLDVHLATATMGTRLYTAGAEGFLGQVVQLGERHGIDHLSIRTEHCGSLARRVQCVHCKGITENVTTSIVPCAHCGLSLLVRDHYSRRLAAFMGVCVDAEAPGEVPAAEEIFR</sequence>